<dbReference type="EMBL" id="JAUHHC010000002">
    <property type="protein sequence ID" value="MDN3919919.1"/>
    <property type="molecule type" value="Genomic_DNA"/>
</dbReference>
<sequence>MIASLDGPTDIEGFKRRARLLLKRHIEPDEVVWQTEEAQPGLWTDEGYSTAEQPVEPFGVPAWVVPLCESALLHRDPGRFHLLYRLLWRLVCERDNILRRDELDADRRAAARLAREVQREIHKMRAFLRFFPQGEGEALRHIAWFEPEHHIVEANAPFFVRRFAQMRWAIFTPQRSIEWDGQVLRGGPGVDRRSLPPIDAGAALWLTYYEHIFNPARLKLAMMKKEMPRRYWKNLPEAALIDPLAQAAAARGAAMLEAGPTPARRIRPIRT</sequence>
<dbReference type="NCBIfam" id="TIGR03915">
    <property type="entry name" value="SAM_7_link_chp"/>
    <property type="match status" value="1"/>
</dbReference>
<accession>A0ABT8DUC6</accession>
<reference evidence="2 3" key="1">
    <citation type="submission" date="2023-06" db="EMBL/GenBank/DDBJ databases">
        <title>Pelomonas sp. PFR6 16S ribosomal RNA gene Genome sequencing and assembly.</title>
        <authorList>
            <person name="Woo H."/>
        </authorList>
    </citation>
    <scope>NUCLEOTIDE SEQUENCE [LARGE SCALE GENOMIC DNA]</scope>
    <source>
        <strain evidence="2 3">PFR6</strain>
    </source>
</reference>
<comment type="caution">
    <text evidence="2">The sequence shown here is derived from an EMBL/GenBank/DDBJ whole genome shotgun (WGS) entry which is preliminary data.</text>
</comment>
<dbReference type="InterPro" id="IPR025404">
    <property type="entry name" value="DUF4130"/>
</dbReference>
<feature type="domain" description="DUF4130" evidence="1">
    <location>
        <begin position="78"/>
        <end position="237"/>
    </location>
</feature>
<evidence type="ECO:0000259" key="1">
    <source>
        <dbReference type="Pfam" id="PF13566"/>
    </source>
</evidence>
<evidence type="ECO:0000313" key="3">
    <source>
        <dbReference type="Proteomes" id="UP001228044"/>
    </source>
</evidence>
<proteinExistence type="predicted"/>
<name>A0ABT8DUC6_9BURK</name>
<dbReference type="Pfam" id="PF13566">
    <property type="entry name" value="DUF4130"/>
    <property type="match status" value="1"/>
</dbReference>
<dbReference type="InterPro" id="IPR023875">
    <property type="entry name" value="DNA_repair_put"/>
</dbReference>
<organism evidence="2 3">
    <name type="scientific">Roseateles violae</name>
    <dbReference type="NCBI Taxonomy" id="3058042"/>
    <lineage>
        <taxon>Bacteria</taxon>
        <taxon>Pseudomonadati</taxon>
        <taxon>Pseudomonadota</taxon>
        <taxon>Betaproteobacteria</taxon>
        <taxon>Burkholderiales</taxon>
        <taxon>Sphaerotilaceae</taxon>
        <taxon>Roseateles</taxon>
    </lineage>
</organism>
<evidence type="ECO:0000313" key="2">
    <source>
        <dbReference type="EMBL" id="MDN3919919.1"/>
    </source>
</evidence>
<protein>
    <submittedName>
        <fullName evidence="2">TIGR03915 family putative DNA repair protein</fullName>
    </submittedName>
</protein>
<dbReference type="Proteomes" id="UP001228044">
    <property type="component" value="Unassembled WGS sequence"/>
</dbReference>
<gene>
    <name evidence="2" type="ORF">QWJ38_06465</name>
</gene>
<keyword evidence="3" id="KW-1185">Reference proteome</keyword>
<dbReference type="RefSeq" id="WP_290358239.1">
    <property type="nucleotide sequence ID" value="NZ_JAUHHC010000002.1"/>
</dbReference>